<sequence length="124" mass="13862">MDEAWTKSPFGSALHVRHIAYQIALMKVRLPLHHLSDERCPRKLKALIWDCWDPDPARRPAAAEVVKALALVQEVGGYTGDWVVTSYKSQVLHKCGEAARETTAGTQQRLFGAPTRRDLCPLVS</sequence>
<name>D8UJI2_VOLCA</name>
<evidence type="ECO:0000313" key="2">
    <source>
        <dbReference type="Proteomes" id="UP000001058"/>
    </source>
</evidence>
<dbReference type="GeneID" id="9628281"/>
<dbReference type="AlphaFoldDB" id="D8UJI2"/>
<evidence type="ECO:0000313" key="1">
    <source>
        <dbReference type="EMBL" id="EFJ40127.1"/>
    </source>
</evidence>
<dbReference type="InterPro" id="IPR011009">
    <property type="entry name" value="Kinase-like_dom_sf"/>
</dbReference>
<protein>
    <recommendedName>
        <fullName evidence="3">Serine-threonine/tyrosine-protein kinase catalytic domain-containing protein</fullName>
    </recommendedName>
</protein>
<gene>
    <name evidence="1" type="ORF">VOLCADRAFT_108331</name>
</gene>
<dbReference type="RefSeq" id="XP_002958823.1">
    <property type="nucleotide sequence ID" value="XM_002958777.1"/>
</dbReference>
<organism evidence="2">
    <name type="scientific">Volvox carteri f. nagariensis</name>
    <dbReference type="NCBI Taxonomy" id="3068"/>
    <lineage>
        <taxon>Eukaryota</taxon>
        <taxon>Viridiplantae</taxon>
        <taxon>Chlorophyta</taxon>
        <taxon>core chlorophytes</taxon>
        <taxon>Chlorophyceae</taxon>
        <taxon>CS clade</taxon>
        <taxon>Chlamydomonadales</taxon>
        <taxon>Volvocaceae</taxon>
        <taxon>Volvox</taxon>
    </lineage>
</organism>
<reference evidence="1 2" key="1">
    <citation type="journal article" date="2010" name="Science">
        <title>Genomic analysis of organismal complexity in the multicellular green alga Volvox carteri.</title>
        <authorList>
            <person name="Prochnik S.E."/>
            <person name="Umen J."/>
            <person name="Nedelcu A.M."/>
            <person name="Hallmann A."/>
            <person name="Miller S.M."/>
            <person name="Nishii I."/>
            <person name="Ferris P."/>
            <person name="Kuo A."/>
            <person name="Mitros T."/>
            <person name="Fritz-Laylin L.K."/>
            <person name="Hellsten U."/>
            <person name="Chapman J."/>
            <person name="Simakov O."/>
            <person name="Rensing S.A."/>
            <person name="Terry A."/>
            <person name="Pangilinan J."/>
            <person name="Kapitonov V."/>
            <person name="Jurka J."/>
            <person name="Salamov A."/>
            <person name="Shapiro H."/>
            <person name="Schmutz J."/>
            <person name="Grimwood J."/>
            <person name="Lindquist E."/>
            <person name="Lucas S."/>
            <person name="Grigoriev I.V."/>
            <person name="Schmitt R."/>
            <person name="Kirk D."/>
            <person name="Rokhsar D.S."/>
        </authorList>
    </citation>
    <scope>NUCLEOTIDE SEQUENCE [LARGE SCALE GENOMIC DNA]</scope>
    <source>
        <strain evidence="2">f. Nagariensis / Eve</strain>
    </source>
</reference>
<keyword evidence="2" id="KW-1185">Reference proteome</keyword>
<dbReference type="Proteomes" id="UP000001058">
    <property type="component" value="Unassembled WGS sequence"/>
</dbReference>
<dbReference type="KEGG" id="vcn:VOLCADRAFT_108331"/>
<proteinExistence type="predicted"/>
<dbReference type="InParanoid" id="D8UJI2"/>
<accession>D8UJI2</accession>
<dbReference type="SUPFAM" id="SSF56112">
    <property type="entry name" value="Protein kinase-like (PK-like)"/>
    <property type="match status" value="1"/>
</dbReference>
<dbReference type="Gene3D" id="1.10.510.10">
    <property type="entry name" value="Transferase(Phosphotransferase) domain 1"/>
    <property type="match status" value="1"/>
</dbReference>
<dbReference type="STRING" id="3068.D8UJI2"/>
<dbReference type="EMBL" id="GL378427">
    <property type="protein sequence ID" value="EFJ40127.1"/>
    <property type="molecule type" value="Genomic_DNA"/>
</dbReference>
<evidence type="ECO:0008006" key="3">
    <source>
        <dbReference type="Google" id="ProtNLM"/>
    </source>
</evidence>